<feature type="region of interest" description="Disordered" evidence="2">
    <location>
        <begin position="58"/>
        <end position="90"/>
    </location>
</feature>
<keyword evidence="4" id="KW-1185">Reference proteome</keyword>
<accession>A0A139AHH3</accession>
<dbReference type="EMBL" id="KQ965754">
    <property type="protein sequence ID" value="KXS16256.1"/>
    <property type="molecule type" value="Genomic_DNA"/>
</dbReference>
<organism evidence="3 4">
    <name type="scientific">Gonapodya prolifera (strain JEL478)</name>
    <name type="common">Monoblepharis prolifera</name>
    <dbReference type="NCBI Taxonomy" id="1344416"/>
    <lineage>
        <taxon>Eukaryota</taxon>
        <taxon>Fungi</taxon>
        <taxon>Fungi incertae sedis</taxon>
        <taxon>Chytridiomycota</taxon>
        <taxon>Chytridiomycota incertae sedis</taxon>
        <taxon>Monoblepharidomycetes</taxon>
        <taxon>Monoblepharidales</taxon>
        <taxon>Gonapodyaceae</taxon>
        <taxon>Gonapodya</taxon>
    </lineage>
</organism>
<evidence type="ECO:0000256" key="2">
    <source>
        <dbReference type="SAM" id="MobiDB-lite"/>
    </source>
</evidence>
<name>A0A139AHH3_GONPJ</name>
<dbReference type="STRING" id="1344416.A0A139AHH3"/>
<evidence type="ECO:0000256" key="1">
    <source>
        <dbReference type="SAM" id="Coils"/>
    </source>
</evidence>
<keyword evidence="1" id="KW-0175">Coiled coil</keyword>
<evidence type="ECO:0000313" key="3">
    <source>
        <dbReference type="EMBL" id="KXS16256.1"/>
    </source>
</evidence>
<feature type="coiled-coil region" evidence="1">
    <location>
        <begin position="375"/>
        <end position="472"/>
    </location>
</feature>
<proteinExistence type="predicted"/>
<evidence type="ECO:0000313" key="4">
    <source>
        <dbReference type="Proteomes" id="UP000070544"/>
    </source>
</evidence>
<dbReference type="Proteomes" id="UP000070544">
    <property type="component" value="Unassembled WGS sequence"/>
</dbReference>
<dbReference type="OrthoDB" id="10669882at2759"/>
<feature type="coiled-coil region" evidence="1">
    <location>
        <begin position="110"/>
        <end position="141"/>
    </location>
</feature>
<sequence>MFKLHLESYQLAVGGLRFVSFTLYWHIERILESHCSVLALSETLANLSNRPSIASTGLAHVGPASSRNVNESTPHHNAGVAHAQTPSTNLPQNIIFGDSLKEDPSLRRRIAELEFEIARLHKDLESKVREAEQRGRAAERSHWEEERVKLIAISEAEVSKRVEEQRETIVRELNERVEDLKGIHRDERTTLLARIETAFQRVEASKSKDRELQAKEDLLSERERKLIDAEKGLAETSKAITASKETLDRDREELLQSQRDARNRAHDLEEERRRLILARDEVAKTLESTNTERETILKQVEETKADLIRRRAEFEASQRLAQQKLQEERAAIQLERSLLEGKLSNLTEFESNISSRFNRLGVGEQHAAEIIASQRAELKVKLDEASHDLTKAKVERFEAEAERRRAREECEIARNARAIVERDKAEVQLKADQAVRDRLRAEEIYRAAEAMKTKYEQAAIDVERETSRLKAETKALFQAKTQMREETRRQKARLRTSVSPLLPAQFVFYPS</sequence>
<dbReference type="AlphaFoldDB" id="A0A139AHH3"/>
<gene>
    <name evidence="3" type="ORF">M427DRAFT_295292</name>
</gene>
<dbReference type="OMA" id="WHIERIL"/>
<feature type="coiled-coil region" evidence="1">
    <location>
        <begin position="244"/>
        <end position="342"/>
    </location>
</feature>
<reference evidence="3 4" key="1">
    <citation type="journal article" date="2015" name="Genome Biol. Evol.">
        <title>Phylogenomic analyses indicate that early fungi evolved digesting cell walls of algal ancestors of land plants.</title>
        <authorList>
            <person name="Chang Y."/>
            <person name="Wang S."/>
            <person name="Sekimoto S."/>
            <person name="Aerts A.L."/>
            <person name="Choi C."/>
            <person name="Clum A."/>
            <person name="LaButti K.M."/>
            <person name="Lindquist E.A."/>
            <person name="Yee Ngan C."/>
            <person name="Ohm R.A."/>
            <person name="Salamov A.A."/>
            <person name="Grigoriev I.V."/>
            <person name="Spatafora J.W."/>
            <person name="Berbee M.L."/>
        </authorList>
    </citation>
    <scope>NUCLEOTIDE SEQUENCE [LARGE SCALE GENOMIC DNA]</scope>
    <source>
        <strain evidence="3 4">JEL478</strain>
    </source>
</reference>
<protein>
    <submittedName>
        <fullName evidence="3">Uncharacterized protein</fullName>
    </submittedName>
</protein>